<name>A0A317MVN7_9GAMM</name>
<dbReference type="PROSITE" id="PS51257">
    <property type="entry name" value="PROKAR_LIPOPROTEIN"/>
    <property type="match status" value="1"/>
</dbReference>
<evidence type="ECO:0000313" key="2">
    <source>
        <dbReference type="EMBL" id="PWV62432.1"/>
    </source>
</evidence>
<dbReference type="Pfam" id="PF10023">
    <property type="entry name" value="Aminopep"/>
    <property type="match status" value="1"/>
</dbReference>
<dbReference type="EMBL" id="QGTJ01000004">
    <property type="protein sequence ID" value="PWV62432.1"/>
    <property type="molecule type" value="Genomic_DNA"/>
</dbReference>
<keyword evidence="2" id="KW-0031">Aminopeptidase</keyword>
<keyword evidence="2" id="KW-0378">Hydrolase</keyword>
<evidence type="ECO:0000256" key="1">
    <source>
        <dbReference type="SAM" id="SignalP"/>
    </source>
</evidence>
<gene>
    <name evidence="2" type="ORF">C7443_104228</name>
</gene>
<feature type="chain" id="PRO_5016275726" evidence="1">
    <location>
        <begin position="21"/>
        <end position="333"/>
    </location>
</feature>
<keyword evidence="2" id="KW-0645">Protease</keyword>
<dbReference type="Proteomes" id="UP000246569">
    <property type="component" value="Unassembled WGS sequence"/>
</dbReference>
<proteinExistence type="predicted"/>
<sequence>MSRAALAALALLLAACAEPAYYLQALQGQAALLNARRPVAEVEADPASSPALRRQLARIGAAREFAVHTLDLPDNGSYRRYAALGRPAVVWTVTAAPEFSLEAQRWCFVVAGCVPYRGYFEPAAARAEAVRWHRQGFDVAVSPVPAYSSLGWFDDPLLDTFVGWPPGRVAELIFHELAHQKLYVAGDSAFNEAYATTVGRLGAERWLAASGQDQALADYRTELERQRLWRELLGELRAALQELYASALPPAEMRARKDALLMRSAGLLALLGDRRGFALGNAQLALLATYEDAVPAFERLLHACGDDFAAFHRAAARIAAWPAARRAAWMRGH</sequence>
<dbReference type="RefSeq" id="WP_170123556.1">
    <property type="nucleotide sequence ID" value="NZ_QGTJ01000004.1"/>
</dbReference>
<dbReference type="GO" id="GO:0004177">
    <property type="term" value="F:aminopeptidase activity"/>
    <property type="evidence" value="ECO:0007669"/>
    <property type="project" value="UniProtKB-KW"/>
</dbReference>
<comment type="caution">
    <text evidence="2">The sequence shown here is derived from an EMBL/GenBank/DDBJ whole genome shotgun (WGS) entry which is preliminary data.</text>
</comment>
<organism evidence="2 3">
    <name type="scientific">Plasticicumulans acidivorans</name>
    <dbReference type="NCBI Taxonomy" id="886464"/>
    <lineage>
        <taxon>Bacteria</taxon>
        <taxon>Pseudomonadati</taxon>
        <taxon>Pseudomonadota</taxon>
        <taxon>Gammaproteobacteria</taxon>
        <taxon>Candidatus Competibacteraceae</taxon>
        <taxon>Plasticicumulans</taxon>
    </lineage>
</organism>
<evidence type="ECO:0000313" key="3">
    <source>
        <dbReference type="Proteomes" id="UP000246569"/>
    </source>
</evidence>
<feature type="signal peptide" evidence="1">
    <location>
        <begin position="1"/>
        <end position="20"/>
    </location>
</feature>
<protein>
    <submittedName>
        <fullName evidence="2">Putative aminopeptidase</fullName>
    </submittedName>
</protein>
<keyword evidence="1" id="KW-0732">Signal</keyword>
<reference evidence="2 3" key="1">
    <citation type="submission" date="2018-05" db="EMBL/GenBank/DDBJ databases">
        <title>Genomic Encyclopedia of Type Strains, Phase IV (KMG-IV): sequencing the most valuable type-strain genomes for metagenomic binning, comparative biology and taxonomic classification.</title>
        <authorList>
            <person name="Goeker M."/>
        </authorList>
    </citation>
    <scope>NUCLEOTIDE SEQUENCE [LARGE SCALE GENOMIC DNA]</scope>
    <source>
        <strain evidence="2 3">DSM 23606</strain>
    </source>
</reference>
<accession>A0A317MVN7</accession>
<dbReference type="AlphaFoldDB" id="A0A317MVN7"/>
<keyword evidence="3" id="KW-1185">Reference proteome</keyword>
<dbReference type="InterPro" id="IPR014553">
    <property type="entry name" value="Aminopept"/>
</dbReference>
<dbReference type="PIRSF" id="PIRSF029285">
    <property type="entry name" value="Aminopept"/>
    <property type="match status" value="1"/>
</dbReference>